<name>A0A1C7DBP9_9SPHN</name>
<organism evidence="1 2">
    <name type="scientific">Paraurantiacibacter namhicola</name>
    <dbReference type="NCBI Taxonomy" id="645517"/>
    <lineage>
        <taxon>Bacteria</taxon>
        <taxon>Pseudomonadati</taxon>
        <taxon>Pseudomonadota</taxon>
        <taxon>Alphaproteobacteria</taxon>
        <taxon>Sphingomonadales</taxon>
        <taxon>Erythrobacteraceae</taxon>
        <taxon>Paraurantiacibacter</taxon>
    </lineage>
</organism>
<dbReference type="KEGG" id="anh:A6F65_02422"/>
<proteinExistence type="predicted"/>
<evidence type="ECO:0000313" key="2">
    <source>
        <dbReference type="Proteomes" id="UP000092698"/>
    </source>
</evidence>
<sequence length="417" mass="46414">MQTNRKFQPCLRKLARKKPVSIHPDFGASCRKSKKIVVLGRVANSTELIVRRIHTLTLGNDHLAPGMSGHFRLAHYARVGVVQPLFATRSLSGFNMAIHRYRHGLPISVEAVRHTGSLINQSKVYQELPPHLRKFIHDQLGGAVQVSSSTPCSYLHARLNSLRCMQAATQLHFNNLLGETRPPFLITFSFKNGEIEKGTRLRNVQTSFLEAVAAMGAFGVEGVLMPDIDFICQEGSVDEVIAFHIHGIVVGPPEKNLRLRSTAEKMDEFIGRESSLPKGVTLRGKLPGDQRLHAENISTYITKVVAAKKLDVGKADFQRDRWSFSAEDALFSLHAWSQLSLIGAAHAVGDFGRSLRATWRRKLVATRASKPVCTDYGPEEFKANWQEIVSRIDASRARHLHMLCKPDLHRSPGCANA</sequence>
<dbReference type="Proteomes" id="UP000092698">
    <property type="component" value="Chromosome"/>
</dbReference>
<gene>
    <name evidence="1" type="ORF">A6F65_02422</name>
</gene>
<protein>
    <submittedName>
        <fullName evidence="1">Uncharacterized protein</fullName>
    </submittedName>
</protein>
<dbReference type="STRING" id="645517.A6F65_02422"/>
<accession>A0A1C7DBP9</accession>
<reference evidence="1 2" key="1">
    <citation type="submission" date="2016-07" db="EMBL/GenBank/DDBJ databases">
        <title>Complete genome sequence of Altererythrobacter namhicola JCM 16345T, containing esterase-encoding genes.</title>
        <authorList>
            <person name="Cheng H."/>
            <person name="Wu Y.-H."/>
            <person name="Jian S.-L."/>
            <person name="Huo Y.-Y."/>
            <person name="Wang C.-S."/>
            <person name="Xu X.-W."/>
        </authorList>
    </citation>
    <scope>NUCLEOTIDE SEQUENCE [LARGE SCALE GENOMIC DNA]</scope>
    <source>
        <strain evidence="1 2">JCM 16345</strain>
    </source>
</reference>
<evidence type="ECO:0000313" key="1">
    <source>
        <dbReference type="EMBL" id="ANU08703.1"/>
    </source>
</evidence>
<dbReference type="AlphaFoldDB" id="A0A1C7DBP9"/>
<keyword evidence="2" id="KW-1185">Reference proteome</keyword>
<dbReference type="EMBL" id="CP016545">
    <property type="protein sequence ID" value="ANU08703.1"/>
    <property type="molecule type" value="Genomic_DNA"/>
</dbReference>